<dbReference type="RefSeq" id="WP_338252497.1">
    <property type="nucleotide sequence ID" value="NZ_AP028907.1"/>
</dbReference>
<dbReference type="GeneID" id="89289008"/>
<evidence type="ECO:0000313" key="2">
    <source>
        <dbReference type="Proteomes" id="UP001341135"/>
    </source>
</evidence>
<gene>
    <name evidence="1" type="ORF">PABY_09890</name>
</gene>
<keyword evidence="2" id="KW-1185">Reference proteome</keyword>
<evidence type="ECO:0000313" key="1">
    <source>
        <dbReference type="EMBL" id="BES81422.1"/>
    </source>
</evidence>
<protein>
    <submittedName>
        <fullName evidence="1">Uncharacterized protein</fullName>
    </submittedName>
</protein>
<organism evidence="1 2">
    <name type="scientific">Pyrodictium abyssi</name>
    <dbReference type="NCBI Taxonomy" id="54256"/>
    <lineage>
        <taxon>Archaea</taxon>
        <taxon>Thermoproteota</taxon>
        <taxon>Thermoprotei</taxon>
        <taxon>Desulfurococcales</taxon>
        <taxon>Pyrodictiaceae</taxon>
        <taxon>Pyrodictium</taxon>
    </lineage>
</organism>
<reference evidence="1 2" key="1">
    <citation type="submission" date="2023-09" db="EMBL/GenBank/DDBJ databases">
        <title>Pyrofollis japonicus gen. nov. sp. nov., a novel member of the family Pyrodictiaceae isolated from the Iheya North hydrothermal field.</title>
        <authorList>
            <person name="Miyazaki U."/>
            <person name="Sanari M."/>
            <person name="Tame A."/>
            <person name="Kitajima M."/>
            <person name="Okamoto A."/>
            <person name="Sawayama S."/>
            <person name="Miyazaki J."/>
            <person name="Takai K."/>
            <person name="Nakagawa S."/>
        </authorList>
    </citation>
    <scope>NUCLEOTIDE SEQUENCE [LARGE SCALE GENOMIC DNA]</scope>
    <source>
        <strain evidence="1 2">AV2</strain>
    </source>
</reference>
<name>A0ABM8IV56_9CREN</name>
<dbReference type="Proteomes" id="UP001341135">
    <property type="component" value="Chromosome"/>
</dbReference>
<proteinExistence type="predicted"/>
<accession>A0ABM8IV56</accession>
<dbReference type="EMBL" id="AP028907">
    <property type="protein sequence ID" value="BES81422.1"/>
    <property type="molecule type" value="Genomic_DNA"/>
</dbReference>
<sequence>MICSVSIYVDATGSTANVLYETTCEMVYMCSSAEVEVVGGSAETTGENGCIVAQSRGGKTTLRLRYGDPYAALTSTPARPALPQPYPPYAVVDASIVVDTKPGVDAYGLPFRKTGVVTLTQRTLLEGRSILQLAIADTVIDEAVAIVKQLGWLEASYPLLSGVEAVDELKYCEALRGYGLRAWGECVNKLGGITASEHLAALSRALGNKLVFEALASRLYAGTGLNSAIDPLSLAKRLYERRQVAPVIASMQGKHVVIEGLSGVTLWLRGSLDGVERIEGVKLGSEPIAVDDMYREVAVVCRWCWEPLQLFEKHRLVGN</sequence>